<feature type="transmembrane region" description="Helical" evidence="1">
    <location>
        <begin position="12"/>
        <end position="34"/>
    </location>
</feature>
<evidence type="ECO:0000313" key="3">
    <source>
        <dbReference type="Proteomes" id="UP001519288"/>
    </source>
</evidence>
<evidence type="ECO:0000256" key="1">
    <source>
        <dbReference type="SAM" id="Phobius"/>
    </source>
</evidence>
<proteinExistence type="predicted"/>
<dbReference type="RefSeq" id="WP_209859342.1">
    <property type="nucleotide sequence ID" value="NZ_JAGGLD010000001.1"/>
</dbReference>
<comment type="caution">
    <text evidence="2">The sequence shown here is derived from an EMBL/GenBank/DDBJ whole genome shotgun (WGS) entry which is preliminary data.</text>
</comment>
<sequence length="307" mass="34448">MKMLKMRQRTKHLIFAGIVGASSVTVFFIVYMVLEHIQVQDAQQATKSQYEARFLAFEKEKDRSTVIGWVPNKLIKAGDTFKEVDLKQAEFTAGELPSNWVQLKENILGHTAKVSLEPFTLITESLIYKEKPTTDDLRNKEISFVRLPASLRAKDVIDIRIQFPTGQDYILLSKKKVGQLSSTSMSLTLTEHEILTLSSAVVDAYFHKASIYALTYVEPELQDSAIPTYPANQQVLQLIAKDHNMISRAEQELTSSSRVLLEKDLGNLSPQTISNFEDKQVKVPEQPVLIPKALAAPEGTVEIKSSP</sequence>
<evidence type="ECO:0000313" key="2">
    <source>
        <dbReference type="EMBL" id="MBP1999796.1"/>
    </source>
</evidence>
<protein>
    <recommendedName>
        <fullName evidence="4">SAF domain-containing protein</fullName>
    </recommendedName>
</protein>
<organism evidence="2 3">
    <name type="scientific">Paenibacillus shirakamiensis</name>
    <dbReference type="NCBI Taxonomy" id="1265935"/>
    <lineage>
        <taxon>Bacteria</taxon>
        <taxon>Bacillati</taxon>
        <taxon>Bacillota</taxon>
        <taxon>Bacilli</taxon>
        <taxon>Bacillales</taxon>
        <taxon>Paenibacillaceae</taxon>
        <taxon>Paenibacillus</taxon>
    </lineage>
</organism>
<name>A0ABS4JFQ4_9BACL</name>
<keyword evidence="3" id="KW-1185">Reference proteome</keyword>
<dbReference type="EMBL" id="JAGGLD010000001">
    <property type="protein sequence ID" value="MBP1999796.1"/>
    <property type="molecule type" value="Genomic_DNA"/>
</dbReference>
<reference evidence="2 3" key="1">
    <citation type="submission" date="2021-03" db="EMBL/GenBank/DDBJ databases">
        <title>Genomic Encyclopedia of Type Strains, Phase IV (KMG-IV): sequencing the most valuable type-strain genomes for metagenomic binning, comparative biology and taxonomic classification.</title>
        <authorList>
            <person name="Goeker M."/>
        </authorList>
    </citation>
    <scope>NUCLEOTIDE SEQUENCE [LARGE SCALE GENOMIC DNA]</scope>
    <source>
        <strain evidence="2 3">DSM 26806</strain>
    </source>
</reference>
<accession>A0ABS4JFQ4</accession>
<keyword evidence="1" id="KW-1133">Transmembrane helix</keyword>
<keyword evidence="1" id="KW-0812">Transmembrane</keyword>
<gene>
    <name evidence="2" type="ORF">J2Z69_000815</name>
</gene>
<dbReference type="Proteomes" id="UP001519288">
    <property type="component" value="Unassembled WGS sequence"/>
</dbReference>
<evidence type="ECO:0008006" key="4">
    <source>
        <dbReference type="Google" id="ProtNLM"/>
    </source>
</evidence>
<keyword evidence="1" id="KW-0472">Membrane</keyword>
<dbReference type="CDD" id="cd11614">
    <property type="entry name" value="SAF_CpaB_FlgA_like"/>
    <property type="match status" value="1"/>
</dbReference>